<dbReference type="AlphaFoldDB" id="A0A9X2XPV7"/>
<comment type="caution">
    <text evidence="2">The sequence shown here is derived from an EMBL/GenBank/DDBJ whole genome shotgun (WGS) entry which is preliminary data.</text>
</comment>
<feature type="domain" description="DUF4136" evidence="1">
    <location>
        <begin position="26"/>
        <end position="182"/>
    </location>
</feature>
<organism evidence="2 3">
    <name type="scientific">Paraflavisolibacter caeni</name>
    <dbReference type="NCBI Taxonomy" id="2982496"/>
    <lineage>
        <taxon>Bacteria</taxon>
        <taxon>Pseudomonadati</taxon>
        <taxon>Bacteroidota</taxon>
        <taxon>Chitinophagia</taxon>
        <taxon>Chitinophagales</taxon>
        <taxon>Chitinophagaceae</taxon>
        <taxon>Paraflavisolibacter</taxon>
    </lineage>
</organism>
<protein>
    <submittedName>
        <fullName evidence="2">DUF4136 domain-containing protein</fullName>
    </submittedName>
</protein>
<reference evidence="2" key="2">
    <citation type="submission" date="2023-04" db="EMBL/GenBank/DDBJ databases">
        <title>Paracnuella aquatica gen. nov., sp. nov., a member of the family Chitinophagaceae isolated from a hot spring.</title>
        <authorList>
            <person name="Wang C."/>
        </authorList>
    </citation>
    <scope>NUCLEOTIDE SEQUENCE</scope>
    <source>
        <strain evidence="2">LB-8</strain>
    </source>
</reference>
<name>A0A9X2XPV7_9BACT</name>
<sequence>MKNYLPQIVILALTFIACSCSPTMQVHSDYDKSADFSNYKTFSLYKSDSSSSISQLNQQRIINAVRNEMIKKGYQETSSSPDILVNQVTILKDKVSVSSNTNYYGYGGMYRPYYWGAGGGYSTTNYDVQHVKDGSLIIDIIDARTNKLIWQGIGNKEIDKPIKNPDTKIPQAISIIMADFPPGKSKK</sequence>
<gene>
    <name evidence="2" type="ORF">OCK74_24475</name>
</gene>
<dbReference type="Pfam" id="PF13590">
    <property type="entry name" value="DUF4136"/>
    <property type="match status" value="1"/>
</dbReference>
<keyword evidence="3" id="KW-1185">Reference proteome</keyword>
<evidence type="ECO:0000259" key="1">
    <source>
        <dbReference type="Pfam" id="PF13590"/>
    </source>
</evidence>
<evidence type="ECO:0000313" key="3">
    <source>
        <dbReference type="Proteomes" id="UP001155483"/>
    </source>
</evidence>
<dbReference type="Proteomes" id="UP001155483">
    <property type="component" value="Unassembled WGS sequence"/>
</dbReference>
<evidence type="ECO:0000313" key="2">
    <source>
        <dbReference type="EMBL" id="MCU7552298.1"/>
    </source>
</evidence>
<reference evidence="2" key="1">
    <citation type="submission" date="2022-09" db="EMBL/GenBank/DDBJ databases">
        <authorList>
            <person name="Yuan C."/>
            <person name="Ke Z."/>
        </authorList>
    </citation>
    <scope>NUCLEOTIDE SEQUENCE</scope>
    <source>
        <strain evidence="2">LB-8</strain>
    </source>
</reference>
<proteinExistence type="predicted"/>
<dbReference type="RefSeq" id="WP_279299735.1">
    <property type="nucleotide sequence ID" value="NZ_JAOTIF010000032.1"/>
</dbReference>
<dbReference type="Gene3D" id="3.30.160.670">
    <property type="match status" value="1"/>
</dbReference>
<dbReference type="EMBL" id="JAOTIF010000032">
    <property type="protein sequence ID" value="MCU7552298.1"/>
    <property type="molecule type" value="Genomic_DNA"/>
</dbReference>
<accession>A0A9X2XPV7</accession>
<dbReference type="InterPro" id="IPR025411">
    <property type="entry name" value="DUF4136"/>
</dbReference>
<dbReference type="PROSITE" id="PS51257">
    <property type="entry name" value="PROKAR_LIPOPROTEIN"/>
    <property type="match status" value="1"/>
</dbReference>